<evidence type="ECO:0000256" key="2">
    <source>
        <dbReference type="SAM" id="SignalP"/>
    </source>
</evidence>
<dbReference type="PROSITE" id="PS51257">
    <property type="entry name" value="PROKAR_LIPOPROTEIN"/>
    <property type="match status" value="1"/>
</dbReference>
<keyword evidence="4" id="KW-1185">Reference proteome</keyword>
<feature type="signal peptide" evidence="2">
    <location>
        <begin position="1"/>
        <end position="19"/>
    </location>
</feature>
<accession>A0A347ZRP9</accession>
<dbReference type="RefSeq" id="WP_116224598.1">
    <property type="nucleotide sequence ID" value="NZ_AP018437.1"/>
</dbReference>
<comment type="caution">
    <text evidence="3">The sequence shown here is derived from an EMBL/GenBank/DDBJ whole genome shotgun (WGS) entry which is preliminary data.</text>
</comment>
<organism evidence="3 4">
    <name type="scientific">Pelolinea submarina</name>
    <dbReference type="NCBI Taxonomy" id="913107"/>
    <lineage>
        <taxon>Bacteria</taxon>
        <taxon>Bacillati</taxon>
        <taxon>Chloroflexota</taxon>
        <taxon>Anaerolineae</taxon>
        <taxon>Anaerolineales</taxon>
        <taxon>Anaerolineaceae</taxon>
        <taxon>Pelolinea</taxon>
    </lineage>
</organism>
<protein>
    <submittedName>
        <fullName evidence="3">Uncharacterized protein DUF4353</fullName>
    </submittedName>
</protein>
<dbReference type="EMBL" id="QUMS01000001">
    <property type="protein sequence ID" value="REG11466.1"/>
    <property type="molecule type" value="Genomic_DNA"/>
</dbReference>
<dbReference type="Proteomes" id="UP000256388">
    <property type="component" value="Unassembled WGS sequence"/>
</dbReference>
<dbReference type="Pfam" id="PF14262">
    <property type="entry name" value="Cthe_2159"/>
    <property type="match status" value="1"/>
</dbReference>
<sequence length="622" mass="61291">MNKLLTALIVAAVTLTSTACSTNVANQPAVTSATLSSNNTTVESVSLVDTSSLNSEDLTAEISLEGSSIRVVGGGVSVDGTTATITAAGVYRLSGSLDNGQIIVETEDEGTVELILDNAVITNTSSAPIFVSSAEEVVITLADGSSNTVTDGASYVFADAETEEPDAAIFSKSDLVIGGSGSLTVNASYKNGIASKDSLTIENGIITVNAIADGIKGKDSVTIQDGTLTIVSGSDGIQSTNDTDEEKGTVTISGGTINITAGLDGIQAETGLLIGGGNLTIVTGGGSANSSTQAGWGNPGSDSTTTESMKALKAGVDLTVSGGSINIDSEDDALHSNGSLTIDGGELTIASGDDGVHADTSLVINNGSLNITKSYEGLESAAITLNGGTIYVTSSDDAINVAGGSDGSAMGGRPGQNNFSDGGNYTLTINGGTIVLDAGGDGLDSNGTISMTDGVVIVNGPTNNGNGPVDYMGSFNISGGFLVAVGSSGMAQATSSDSSQYAVLYNYDSAQSADTLISILNQAGESILTFAPSKQYQSVLFSSADIQNGATYTLTSGGSASGTAQDGLYENGTVSGAGQVTSFTISSIVTSLGTASNMMGGGGGGRGGPGGGGGGGMQPPAQ</sequence>
<evidence type="ECO:0000256" key="1">
    <source>
        <dbReference type="SAM" id="MobiDB-lite"/>
    </source>
</evidence>
<feature type="chain" id="PRO_5030063608" evidence="2">
    <location>
        <begin position="20"/>
        <end position="622"/>
    </location>
</feature>
<gene>
    <name evidence="3" type="ORF">DFR64_1353</name>
</gene>
<proteinExistence type="predicted"/>
<feature type="region of interest" description="Disordered" evidence="1">
    <location>
        <begin position="599"/>
        <end position="622"/>
    </location>
</feature>
<evidence type="ECO:0000313" key="3">
    <source>
        <dbReference type="EMBL" id="REG11466.1"/>
    </source>
</evidence>
<dbReference type="AlphaFoldDB" id="A0A347ZRP9"/>
<reference evidence="3 4" key="1">
    <citation type="submission" date="2018-08" db="EMBL/GenBank/DDBJ databases">
        <title>Genomic Encyclopedia of Type Strains, Phase IV (KMG-IV): sequencing the most valuable type-strain genomes for metagenomic binning, comparative biology and taxonomic classification.</title>
        <authorList>
            <person name="Goeker M."/>
        </authorList>
    </citation>
    <scope>NUCLEOTIDE SEQUENCE [LARGE SCALE GENOMIC DNA]</scope>
    <source>
        <strain evidence="3 4">DSM 23923</strain>
    </source>
</reference>
<keyword evidence="2" id="KW-0732">Signal</keyword>
<name>A0A347ZRP9_9CHLR</name>
<evidence type="ECO:0000313" key="4">
    <source>
        <dbReference type="Proteomes" id="UP000256388"/>
    </source>
</evidence>
<dbReference type="InterPro" id="IPR025584">
    <property type="entry name" value="Cthe_2159"/>
</dbReference>
<dbReference type="OrthoDB" id="9812829at2"/>